<accession>A0AA40F8H1</accession>
<reference evidence="12" key="1">
    <citation type="submission" date="2023-06" db="EMBL/GenBank/DDBJ databases">
        <title>Genome-scale phylogeny and comparative genomics of the fungal order Sordariales.</title>
        <authorList>
            <consortium name="Lawrence Berkeley National Laboratory"/>
            <person name="Hensen N."/>
            <person name="Bonometti L."/>
            <person name="Westerberg I."/>
            <person name="Brannstrom I.O."/>
            <person name="Guillou S."/>
            <person name="Cros-Aarteil S."/>
            <person name="Calhoun S."/>
            <person name="Haridas S."/>
            <person name="Kuo A."/>
            <person name="Mondo S."/>
            <person name="Pangilinan J."/>
            <person name="Riley R."/>
            <person name="LaButti K."/>
            <person name="Andreopoulos B."/>
            <person name="Lipzen A."/>
            <person name="Chen C."/>
            <person name="Yanf M."/>
            <person name="Daum C."/>
            <person name="Ng V."/>
            <person name="Clum A."/>
            <person name="Steindorff A."/>
            <person name="Ohm R."/>
            <person name="Martin F."/>
            <person name="Silar P."/>
            <person name="Natvig D."/>
            <person name="Lalanne C."/>
            <person name="Gautier V."/>
            <person name="Ament-velasquez S.L."/>
            <person name="Kruys A."/>
            <person name="Hutchinson M.I."/>
            <person name="Powell A.J."/>
            <person name="Barry K."/>
            <person name="Miller A.N."/>
            <person name="Grigoriev I.V."/>
            <person name="Debuchy R."/>
            <person name="Gladieux P."/>
            <person name="Thoren M.H."/>
            <person name="Johannesson H."/>
        </authorList>
    </citation>
    <scope>NUCLEOTIDE SEQUENCE</scope>
    <source>
        <strain evidence="12">SMH3187-1</strain>
    </source>
</reference>
<evidence type="ECO:0000256" key="9">
    <source>
        <dbReference type="SAM" id="MobiDB-lite"/>
    </source>
</evidence>
<dbReference type="InterPro" id="IPR005314">
    <property type="entry name" value="Peptidase_C50"/>
</dbReference>
<evidence type="ECO:0000256" key="2">
    <source>
        <dbReference type="ARBA" id="ARBA00006924"/>
    </source>
</evidence>
<dbReference type="GO" id="GO:0016740">
    <property type="term" value="F:transferase activity"/>
    <property type="evidence" value="ECO:0007669"/>
    <property type="project" value="UniProtKB-KW"/>
</dbReference>
<dbReference type="Gene3D" id="3.30.1600.10">
    <property type="entry name" value="SIR2/SIRT2 'Small Domain"/>
    <property type="match status" value="1"/>
</dbReference>
<dbReference type="GO" id="GO:0006508">
    <property type="term" value="P:proteolysis"/>
    <property type="evidence" value="ECO:0007669"/>
    <property type="project" value="InterPro"/>
</dbReference>
<dbReference type="GO" id="GO:0005634">
    <property type="term" value="C:nucleus"/>
    <property type="evidence" value="ECO:0007669"/>
    <property type="project" value="InterPro"/>
</dbReference>
<feature type="region of interest" description="Disordered" evidence="9">
    <location>
        <begin position="594"/>
        <end position="666"/>
    </location>
</feature>
<dbReference type="GO" id="GO:0051307">
    <property type="term" value="P:meiotic chromosome separation"/>
    <property type="evidence" value="ECO:0007669"/>
    <property type="project" value="TreeGrafter"/>
</dbReference>
<evidence type="ECO:0000259" key="10">
    <source>
        <dbReference type="PROSITE" id="PS50305"/>
    </source>
</evidence>
<dbReference type="InterPro" id="IPR026591">
    <property type="entry name" value="Sirtuin_cat_small_dom_sf"/>
</dbReference>
<keyword evidence="8" id="KW-0479">Metal-binding</keyword>
<feature type="region of interest" description="Disordered" evidence="9">
    <location>
        <begin position="194"/>
        <end position="215"/>
    </location>
</feature>
<feature type="region of interest" description="Disordered" evidence="9">
    <location>
        <begin position="1960"/>
        <end position="1981"/>
    </location>
</feature>
<dbReference type="SUPFAM" id="SSF52467">
    <property type="entry name" value="DHS-like NAD/FAD-binding domain"/>
    <property type="match status" value="1"/>
</dbReference>
<dbReference type="GO" id="GO:0070403">
    <property type="term" value="F:NAD+ binding"/>
    <property type="evidence" value="ECO:0007669"/>
    <property type="project" value="InterPro"/>
</dbReference>
<keyword evidence="13" id="KW-1185">Reference proteome</keyword>
<feature type="region of interest" description="Disordered" evidence="9">
    <location>
        <begin position="2555"/>
        <end position="2578"/>
    </location>
</feature>
<keyword evidence="4" id="KW-0808">Transferase</keyword>
<feature type="compositionally biased region" description="Polar residues" evidence="9">
    <location>
        <begin position="620"/>
        <end position="635"/>
    </location>
</feature>
<dbReference type="EMBL" id="JAUKUD010000001">
    <property type="protein sequence ID" value="KAK0753154.1"/>
    <property type="molecule type" value="Genomic_DNA"/>
</dbReference>
<keyword evidence="8" id="KW-0862">Zinc</keyword>
<comment type="similarity">
    <text evidence="2">Belongs to the sirtuin family. Class I subfamily.</text>
</comment>
<feature type="binding site" evidence="8">
    <location>
        <position position="230"/>
    </location>
    <ligand>
        <name>Zn(2+)</name>
        <dbReference type="ChEBI" id="CHEBI:29105"/>
    </ligand>
</feature>
<evidence type="ECO:0000256" key="8">
    <source>
        <dbReference type="PROSITE-ProRule" id="PRU00236"/>
    </source>
</evidence>
<feature type="compositionally biased region" description="Basic and acidic residues" evidence="9">
    <location>
        <begin position="197"/>
        <end position="206"/>
    </location>
</feature>
<feature type="active site" description="Proton acceptor" evidence="8">
    <location>
        <position position="150"/>
    </location>
</feature>
<dbReference type="GO" id="GO:0046872">
    <property type="term" value="F:metal ion binding"/>
    <property type="evidence" value="ECO:0007669"/>
    <property type="project" value="UniProtKB-KW"/>
</dbReference>
<name>A0AA40F8H1_9PEZI</name>
<keyword evidence="5" id="KW-0378">Hydrolase</keyword>
<evidence type="ECO:0000256" key="6">
    <source>
        <dbReference type="ARBA" id="ARBA00022829"/>
    </source>
</evidence>
<evidence type="ECO:0000256" key="7">
    <source>
        <dbReference type="ARBA" id="ARBA00023027"/>
    </source>
</evidence>
<protein>
    <recommendedName>
        <fullName evidence="3">separase</fullName>
        <ecNumber evidence="3">3.4.22.49</ecNumber>
    </recommendedName>
</protein>
<dbReference type="PANTHER" id="PTHR12792">
    <property type="entry name" value="EXTRA SPINDLE POLES 1-RELATED"/>
    <property type="match status" value="1"/>
</dbReference>
<sequence>MRIPYTDPFAHPTITPPTARSLPGAVAALQTFLTAPLPSGLPPTTAILSGAGLSVASGLADYRGPAGTYRVNKSYRPIYHHEFLASHEARKRYWARSYLGWPTLHQARPNAGHYAVRELARLGLVSAVVTQNVDSFHPRAHPATPTVELHGYLRATVCTSCRGEFPRDRFQEELARLNPVWAVFLSEAVGSGALATEDPREKEQRGVRMNPDGDVDVPGAPYSTFRYPACPRCKEEPPMMEGGRRGVVEVDDDGAWRPTSTAGVLKPAVVMFGESISVQVKQAAEEAVDGAGRLLVLATSLATYSAWRLAKRATDRGMPIAIVNMGGVRGEEAFFAGLDPQQTGRQGVRVEESTERLLPTLVEELRRSGLRSLDDSRPGMPSGDGEAAVFKDLLKPILTSARRVNASNSFLSAIIWMDMEPISRKMTMKKVAGFHSLDFFLLLLGFSERRRNFGTMDFQNEGWATSGTTELTKWAPRSAAAGVRRAEGARSALRIGKRFIVAVAQADAVRTAVTSVSTCTPATVALLKSLLVSTDDAPTAKAAPRPRANTAAPVNARRAATAASAAKKELTLKEKANFATAVINVLLKALTEASRGPPTTATDPSRRPAPAENEPVKATGKNTLRRSLSAPSTPLQPRPATALTKTLSGANKSPPGTKHGREPSRATNTANLLSAAECARVALASLRQIQDSGKSTFVPLQLETAMSHLITKLTTLGLHEQAIKEMRILRKRLGGAAPTKPEPAKGRRTPAPDTKSAPQTVSELLDFGTAKLSSEALSLVVIAQTNVLQILSGGNKPSSIDAALPNLRHDKKSSPTNICLTLAEDTTTNSAKIERALERIAYFLLVMAGSPSSNEDASAQDPRLSPSPATVFELQVTALEARLHWWRIAKHQGDVDKDIVLPFSRYMAAFARRAKADLDTVHTTCRDTFSRLKRQYEAQNLTPSGGSRSPLNQILQTLAGLARRTGHLDTADRLVSKIREGLDPKEDTAAKMISVAAQLLAIRLKNPAQLAENDDLLSEVVAGIQAPLRGDYAQLDELLEDVCAARKAATALLYALHRGDDLGVEPPEKTRDLLETLILQCPRFCLRWMGKPPGPTSSTKEYLRYEQRRQQMQETIQPTLDSTFMVLKIALDKNRMSWTAMETILESCSTLMDYLGTLSTTESGSSNYPKISHFYYLQFASLRKASTDPKDAAPMRALRKSVECMKNRPSAEKERAQLDIKLEKLADVYEALGREKEALGVLEMLRTSLLEDGVLAEAAQALQADSLRVVWGQQGKRDVLSRTLVSISEMGKAWVDWTGDRPEPEQAVALEHHLHFILRTSQRQENDVTLQHPVVDTLLRTYIPTRFPIRRFRVLIDLLFLELGKDGFSELVSVARDAAELEENGPLWEDAGLAAFIPHMKALYHSLTALSDACCDIGIIQRSLSAWQSITASCQDRAQLEKRVDDVEGLLCHLQSVVDFLRMKGHDSVLATALELSADISRVADGSTTDSLIHHSASLALQYTNLGQSSKADDMFARAQGYVEVCQDPGESVASFHLAFAEHLVTLGNFKKAEEQLHHAQAAFIAGQAVKSMTLTQRKYVAASASYLHSLIALERGDSHHALVYARESIRALFQDWLKLEVQIKAKASPDVSMADASSTTLSSVTTTEPSAAGNRGPQFWRLFHMLFRNMLQVSSIYAHMGMFVETVYYAEQAQKLAKGSGSELYNAQCAAWMGSLYAKAAKPQKSLEMLELAMSLLPDETGGSYSLAVLSCEISSLYLHLKNTEGADLMLAKAEAFVAALKSKAGAPAKSDMAVLEDGVGNLNIDDKPPARTTRRTVRQPPVAKTTATKAKAAPAKAKAVAPSRARAAAPSKAKAVAAPPKPVVVLEDPLLAKLRASILVQSAAALLERKEWTAALAVFGEAAEASKASSLVPASQVAMAACLMGMSMDQMAKDPVFSVIQDSTISFPAVSTASDKEMAVGTASPPGKGRVAAPRGGSKEATRGYVENLKQAQDYLVEAHSVATLSGDSDLVHRISCLLQNIGLLLSATSSKARAFAAGHTSFSVEFARNTAWRRERRALYLEKTKPEFDGHSWPPSLHANKPRRSSLGLMLDLCRIQRDYIDILPKSWSVISLSLSENNHDLCIRKFQAGQTPFLLRLPLERASSRDLDTDVFNFQQGRAEMLEIIAQANETSHDAKDKDMSAKGAKTRWWEEREALDLRLKDLLENIEQIWLGGFRGIFSQHARRTDLLARFQKSFLNILDRHLPSRRQVRGKKSKTAPKAKVTLDPRILDLFIGLGDSTAPGVDFDDELTDLLYFVVDILQFHGETNAYDEIDFDSMVVESFDALQAYHMAAHATPPPSPTSQQQHHTILLLDKPLHAFPWESLPCLQPCAVSRMPNLDCLRRVVRDQPSPNGHYASSTSGTYILNPSSDLPTTQSTFSAPLAAHLPPTWASIVARPPTEPEFEQVLTEKDILLYFGHGSGAQYIRARTVRRLEPRCRATVLLMGCSSAHLTEAGEFEVYGPAWNYMMAGCPAAVGTLWDVTDRDIDRFGARVVEEWGLVGVGSFPAEERSKGGKDWGAMGRGERTRERETGERAGRVSLVEAVGRGREACRFRYLTGAAAVVYGVPVYVEKGE</sequence>
<comment type="caution">
    <text evidence="12">The sequence shown here is derived from an EMBL/GenBank/DDBJ whole genome shotgun (WGS) entry which is preliminary data.</text>
</comment>
<feature type="region of interest" description="Disordered" evidence="9">
    <location>
        <begin position="733"/>
        <end position="758"/>
    </location>
</feature>
<comment type="catalytic activity">
    <reaction evidence="1">
        <text>All bonds known to be hydrolyzed by this endopeptidase have arginine in P1 and an acidic residue in P4. P6 is often occupied by an acidic residue or by a hydroxy-amino-acid residue, the phosphorylation of which enhances cleavage.</text>
        <dbReference type="EC" id="3.4.22.49"/>
    </reaction>
</comment>
<evidence type="ECO:0000256" key="1">
    <source>
        <dbReference type="ARBA" id="ARBA00000451"/>
    </source>
</evidence>
<dbReference type="GO" id="GO:0005737">
    <property type="term" value="C:cytoplasm"/>
    <property type="evidence" value="ECO:0007669"/>
    <property type="project" value="TreeGrafter"/>
</dbReference>
<feature type="binding site" evidence="8">
    <location>
        <position position="158"/>
    </location>
    <ligand>
        <name>Zn(2+)</name>
        <dbReference type="ChEBI" id="CHEBI:29105"/>
    </ligand>
</feature>
<dbReference type="InterPro" id="IPR011990">
    <property type="entry name" value="TPR-like_helical_dom_sf"/>
</dbReference>
<dbReference type="InterPro" id="IPR026590">
    <property type="entry name" value="Ssirtuin_cat_dom"/>
</dbReference>
<dbReference type="GO" id="GO:0044732">
    <property type="term" value="C:mitotic spindle pole body"/>
    <property type="evidence" value="ECO:0007669"/>
    <property type="project" value="TreeGrafter"/>
</dbReference>
<dbReference type="InterPro" id="IPR030397">
    <property type="entry name" value="SEPARIN_core_dom"/>
</dbReference>
<dbReference type="Gene3D" id="3.40.50.1220">
    <property type="entry name" value="TPP-binding domain"/>
    <property type="match status" value="1"/>
</dbReference>
<evidence type="ECO:0000256" key="5">
    <source>
        <dbReference type="ARBA" id="ARBA00022801"/>
    </source>
</evidence>
<gene>
    <name evidence="12" type="ORF">B0T18DRAFT_451767</name>
</gene>
<evidence type="ECO:0000313" key="13">
    <source>
        <dbReference type="Proteomes" id="UP001172155"/>
    </source>
</evidence>
<dbReference type="Proteomes" id="UP001172155">
    <property type="component" value="Unassembled WGS sequence"/>
</dbReference>
<dbReference type="InterPro" id="IPR003000">
    <property type="entry name" value="Sirtuin"/>
</dbReference>
<evidence type="ECO:0000256" key="3">
    <source>
        <dbReference type="ARBA" id="ARBA00012489"/>
    </source>
</evidence>
<dbReference type="InterPro" id="IPR029035">
    <property type="entry name" value="DHS-like_NAD/FAD-binding_dom"/>
</dbReference>
<dbReference type="PROSITE" id="PS50305">
    <property type="entry name" value="SIRTUIN"/>
    <property type="match status" value="1"/>
</dbReference>
<feature type="domain" description="Peptidase C50" evidence="11">
    <location>
        <begin position="2403"/>
        <end position="2502"/>
    </location>
</feature>
<dbReference type="Pfam" id="PF02146">
    <property type="entry name" value="SIR2"/>
    <property type="match status" value="1"/>
</dbReference>
<evidence type="ECO:0000256" key="4">
    <source>
        <dbReference type="ARBA" id="ARBA00022679"/>
    </source>
</evidence>
<dbReference type="PANTHER" id="PTHR12792:SF0">
    <property type="entry name" value="SEPARIN"/>
    <property type="match status" value="1"/>
</dbReference>
<evidence type="ECO:0000313" key="12">
    <source>
        <dbReference type="EMBL" id="KAK0753154.1"/>
    </source>
</evidence>
<organism evidence="12 13">
    <name type="scientific">Schizothecium vesticola</name>
    <dbReference type="NCBI Taxonomy" id="314040"/>
    <lineage>
        <taxon>Eukaryota</taxon>
        <taxon>Fungi</taxon>
        <taxon>Dikarya</taxon>
        <taxon>Ascomycota</taxon>
        <taxon>Pezizomycotina</taxon>
        <taxon>Sordariomycetes</taxon>
        <taxon>Sordariomycetidae</taxon>
        <taxon>Sordariales</taxon>
        <taxon>Schizotheciaceae</taxon>
        <taxon>Schizothecium</taxon>
    </lineage>
</organism>
<dbReference type="Gene3D" id="1.25.40.10">
    <property type="entry name" value="Tetratricopeptide repeat domain"/>
    <property type="match status" value="1"/>
</dbReference>
<feature type="binding site" evidence="8">
    <location>
        <position position="233"/>
    </location>
    <ligand>
        <name>Zn(2+)</name>
        <dbReference type="ChEBI" id="CHEBI:29105"/>
    </ligand>
</feature>
<feature type="domain" description="Deacetylase sirtuin-type" evidence="10">
    <location>
        <begin position="19"/>
        <end position="368"/>
    </location>
</feature>
<feature type="compositionally biased region" description="Basic and acidic residues" evidence="9">
    <location>
        <begin position="2567"/>
        <end position="2578"/>
    </location>
</feature>
<dbReference type="PROSITE" id="PS51700">
    <property type="entry name" value="SEPARIN"/>
    <property type="match status" value="1"/>
</dbReference>
<keyword evidence="6" id="KW-0159">Chromosome partition</keyword>
<dbReference type="Pfam" id="PF03568">
    <property type="entry name" value="Separin_C"/>
    <property type="match status" value="1"/>
</dbReference>
<dbReference type="GO" id="GO:0072686">
    <property type="term" value="C:mitotic spindle"/>
    <property type="evidence" value="ECO:0007669"/>
    <property type="project" value="TreeGrafter"/>
</dbReference>
<proteinExistence type="inferred from homology"/>
<feature type="compositionally biased region" description="Low complexity" evidence="9">
    <location>
        <begin position="1820"/>
        <end position="1838"/>
    </location>
</feature>
<dbReference type="EC" id="3.4.22.49" evidence="3"/>
<evidence type="ECO:0000259" key="11">
    <source>
        <dbReference type="PROSITE" id="PS51700"/>
    </source>
</evidence>
<feature type="binding site" evidence="8">
    <location>
        <position position="161"/>
    </location>
    <ligand>
        <name>Zn(2+)</name>
        <dbReference type="ChEBI" id="CHEBI:29105"/>
    </ligand>
</feature>
<dbReference type="GO" id="GO:0004197">
    <property type="term" value="F:cysteine-type endopeptidase activity"/>
    <property type="evidence" value="ECO:0007669"/>
    <property type="project" value="InterPro"/>
</dbReference>
<keyword evidence="7" id="KW-0520">NAD</keyword>
<feature type="region of interest" description="Disordered" evidence="9">
    <location>
        <begin position="1805"/>
        <end position="1838"/>
    </location>
</feature>